<feature type="domain" description="VTT" evidence="2">
    <location>
        <begin position="23"/>
        <end position="143"/>
    </location>
</feature>
<keyword evidence="4" id="KW-1185">Reference proteome</keyword>
<feature type="transmembrane region" description="Helical" evidence="1">
    <location>
        <begin position="123"/>
        <end position="146"/>
    </location>
</feature>
<dbReference type="EMBL" id="JAXLPB010000001">
    <property type="protein sequence ID" value="MDY8107885.1"/>
    <property type="molecule type" value="Genomic_DNA"/>
</dbReference>
<protein>
    <submittedName>
        <fullName evidence="3">DedA family protein</fullName>
    </submittedName>
</protein>
<feature type="transmembrane region" description="Helical" evidence="1">
    <location>
        <begin position="12"/>
        <end position="32"/>
    </location>
</feature>
<keyword evidence="1" id="KW-0472">Membrane</keyword>
<feature type="transmembrane region" description="Helical" evidence="1">
    <location>
        <begin position="158"/>
        <end position="180"/>
    </location>
</feature>
<dbReference type="Pfam" id="PF09335">
    <property type="entry name" value="VTT_dom"/>
    <property type="match status" value="1"/>
</dbReference>
<feature type="transmembrane region" description="Helical" evidence="1">
    <location>
        <begin position="38"/>
        <end position="63"/>
    </location>
</feature>
<dbReference type="Proteomes" id="UP001294412">
    <property type="component" value="Unassembled WGS sequence"/>
</dbReference>
<comment type="caution">
    <text evidence="3">The sequence shown here is derived from an EMBL/GenBank/DDBJ whole genome shotgun (WGS) entry which is preliminary data.</text>
</comment>
<evidence type="ECO:0000313" key="4">
    <source>
        <dbReference type="Proteomes" id="UP001294412"/>
    </source>
</evidence>
<dbReference type="PANTHER" id="PTHR42709:SF2">
    <property type="entry name" value="INNER MEMBRANE PROTEIN YOHD"/>
    <property type="match status" value="1"/>
</dbReference>
<keyword evidence="1" id="KW-0812">Transmembrane</keyword>
<dbReference type="PANTHER" id="PTHR42709">
    <property type="entry name" value="ALKALINE PHOSPHATASE LIKE PROTEIN"/>
    <property type="match status" value="1"/>
</dbReference>
<evidence type="ECO:0000259" key="2">
    <source>
        <dbReference type="Pfam" id="PF09335"/>
    </source>
</evidence>
<evidence type="ECO:0000256" key="1">
    <source>
        <dbReference type="SAM" id="Phobius"/>
    </source>
</evidence>
<reference evidence="3 4" key="1">
    <citation type="submission" date="2023-12" db="EMBL/GenBank/DDBJ databases">
        <title>Description of Novel Strain Fulvimarina sp. 2208YS6-2-32 isolated from Uroteuthis (Photololigo) edulis.</title>
        <authorList>
            <person name="Park J.-S."/>
        </authorList>
    </citation>
    <scope>NUCLEOTIDE SEQUENCE [LARGE SCALE GENOMIC DNA]</scope>
    <source>
        <strain evidence="3 4">2208YS6-2-32</strain>
    </source>
</reference>
<proteinExistence type="predicted"/>
<sequence length="187" mass="20384">MDLARIIEHYGLFALFLGAGIEGETVVILGGIMVHRDILAFVPVMLCAAAGSFVADQLFFMLGRRFRHHPFVTRIKTRPAFGRALAIFERHPVLFIFGFRFAYGFRTVSPVAVGTTDLAATRFLAINLVAALVWGAAFVSVGYLFGEAIEAAFGRIRSVEHVVLAVLAACAAAGGLVFLVRRRRARS</sequence>
<keyword evidence="1" id="KW-1133">Transmembrane helix</keyword>
<dbReference type="InterPro" id="IPR051311">
    <property type="entry name" value="DedA_domain"/>
</dbReference>
<name>A0ABU5HXV6_9HYPH</name>
<dbReference type="RefSeq" id="WP_322185309.1">
    <property type="nucleotide sequence ID" value="NZ_JAXLPB010000001.1"/>
</dbReference>
<organism evidence="3 4">
    <name type="scientific">Fulvimarina uroteuthidis</name>
    <dbReference type="NCBI Taxonomy" id="3098149"/>
    <lineage>
        <taxon>Bacteria</taxon>
        <taxon>Pseudomonadati</taxon>
        <taxon>Pseudomonadota</taxon>
        <taxon>Alphaproteobacteria</taxon>
        <taxon>Hyphomicrobiales</taxon>
        <taxon>Aurantimonadaceae</taxon>
        <taxon>Fulvimarina</taxon>
    </lineage>
</organism>
<dbReference type="InterPro" id="IPR032816">
    <property type="entry name" value="VTT_dom"/>
</dbReference>
<evidence type="ECO:0000313" key="3">
    <source>
        <dbReference type="EMBL" id="MDY8107885.1"/>
    </source>
</evidence>
<accession>A0ABU5HXV6</accession>
<gene>
    <name evidence="3" type="ORF">U0C82_01815</name>
</gene>